<keyword evidence="3" id="KW-0808">Transferase</keyword>
<comment type="caution">
    <text evidence="4">The sequence shown here is derived from an EMBL/GenBank/DDBJ whole genome shotgun (WGS) entry which is preliminary data.</text>
</comment>
<proteinExistence type="inferred from homology"/>
<dbReference type="SUPFAM" id="SSF53756">
    <property type="entry name" value="UDP-Glycosyltransferase/glycogen phosphorylase"/>
    <property type="match status" value="2"/>
</dbReference>
<comment type="similarity">
    <text evidence="1">Belongs to the UDP-glycosyltransferase family.</text>
</comment>
<accession>A0A8S4FG23</accession>
<name>A0A8S4FG23_PLUXY</name>
<dbReference type="Proteomes" id="UP000653454">
    <property type="component" value="Unassembled WGS sequence"/>
</dbReference>
<sequence length="767" mass="86021">MVFSSVEPHWMVLRLLDELPNPAYTVDIQSTRAAPLGFAARAQELLNQVVGVLYQMLLSTNYLNGINNNIYEEYFGPAAAARGRSLTPLDIQRYNISLMLGNSHVSLGEATRLPQSYNPIGGFHIEPDLKPLPQEFKTIMESSKDGVIYFSMGSGLKSKDWPTEIKKDLLKMFAGLNQTILWKFEEDLPNLPKNVHIMQWAPQPTILAHPNTVLFITHGGLLSTTEAVHFGVPIIGIPAFADQFINVDRAVNKGFAKRVDLSYNIAQELKGAIEEVISNSTFAERVKELSLIYHDRPAPPARELVHWVEHVVKTRGAPHLRSPALLVPWYQKLYLDLVTVVLSVLRVVYVDKINMWKLLLVLCVCAAPLSAAYKILVVSPVPGKSHTILGDGFVRNLLNAGHEVTYITAFPVENPPARLHQVNVSDNIKYFPVDLVNIKKLIDDKGEQPSLSVFFGIIEQQAKNTVSNENVQRLMRDPKQNFDAVIVEWFFSEVFTGFGSVFGCPMILFSSVEPHWMVLQWIDGLPNPAYTVAGLLFKSLYFEAIENKIYEENFRPAAEARGRTLTPLNVQRYNISLMLGNSHVSLGEATRLPQSYKPIGGYHIDPDLKPLSKELKNIIESSKDGVIYFSMGSNLKSKDWPKTYRTLPKNVHILKWAPQPTILAHPNTKLFITHGGLLSTTETIHFGVPIIGIPAFADQFVNVDRAVGKGFAKRVDLSYNIAQELKGAIEELLTNPSYTERVKELSLIYHDRPAPPRASWCTGWSTW</sequence>
<dbReference type="PANTHER" id="PTHR48043:SF159">
    <property type="entry name" value="EG:EG0003.4 PROTEIN-RELATED"/>
    <property type="match status" value="1"/>
</dbReference>
<protein>
    <submittedName>
        <fullName evidence="4">(diamondback moth) hypothetical protein</fullName>
    </submittedName>
</protein>
<dbReference type="GO" id="GO:0008194">
    <property type="term" value="F:UDP-glycosyltransferase activity"/>
    <property type="evidence" value="ECO:0007669"/>
    <property type="project" value="InterPro"/>
</dbReference>
<evidence type="ECO:0000256" key="2">
    <source>
        <dbReference type="ARBA" id="ARBA00022676"/>
    </source>
</evidence>
<evidence type="ECO:0000313" key="5">
    <source>
        <dbReference type="Proteomes" id="UP000653454"/>
    </source>
</evidence>
<evidence type="ECO:0000256" key="1">
    <source>
        <dbReference type="ARBA" id="ARBA00009995"/>
    </source>
</evidence>
<organism evidence="4 5">
    <name type="scientific">Plutella xylostella</name>
    <name type="common">Diamondback moth</name>
    <name type="synonym">Plutella maculipennis</name>
    <dbReference type="NCBI Taxonomy" id="51655"/>
    <lineage>
        <taxon>Eukaryota</taxon>
        <taxon>Metazoa</taxon>
        <taxon>Ecdysozoa</taxon>
        <taxon>Arthropoda</taxon>
        <taxon>Hexapoda</taxon>
        <taxon>Insecta</taxon>
        <taxon>Pterygota</taxon>
        <taxon>Neoptera</taxon>
        <taxon>Endopterygota</taxon>
        <taxon>Lepidoptera</taxon>
        <taxon>Glossata</taxon>
        <taxon>Ditrysia</taxon>
        <taxon>Yponomeutoidea</taxon>
        <taxon>Plutellidae</taxon>
        <taxon>Plutella</taxon>
    </lineage>
</organism>
<dbReference type="PANTHER" id="PTHR48043">
    <property type="entry name" value="EG:EG0003.4 PROTEIN-RELATED"/>
    <property type="match status" value="1"/>
</dbReference>
<dbReference type="InterPro" id="IPR050271">
    <property type="entry name" value="UDP-glycosyltransferase"/>
</dbReference>
<dbReference type="Gene3D" id="3.40.50.2000">
    <property type="entry name" value="Glycogen Phosphorylase B"/>
    <property type="match status" value="2"/>
</dbReference>
<keyword evidence="2" id="KW-0328">Glycosyltransferase</keyword>
<evidence type="ECO:0000313" key="4">
    <source>
        <dbReference type="EMBL" id="CAG9126797.1"/>
    </source>
</evidence>
<dbReference type="FunFam" id="3.40.50.2000:FF:000050">
    <property type="entry name" value="UDP-glucuronosyltransferase"/>
    <property type="match status" value="1"/>
</dbReference>
<keyword evidence="5" id="KW-1185">Reference proteome</keyword>
<reference evidence="4" key="1">
    <citation type="submission" date="2020-11" db="EMBL/GenBank/DDBJ databases">
        <authorList>
            <person name="Whiteford S."/>
        </authorList>
    </citation>
    <scope>NUCLEOTIDE SEQUENCE</scope>
</reference>
<dbReference type="InterPro" id="IPR002213">
    <property type="entry name" value="UDP_glucos_trans"/>
</dbReference>
<dbReference type="InterPro" id="IPR035595">
    <property type="entry name" value="UDP_glycos_trans_CS"/>
</dbReference>
<gene>
    <name evidence="4" type="ORF">PLXY2_LOCUS8715</name>
</gene>
<dbReference type="EMBL" id="CAJHNJ030000033">
    <property type="protein sequence ID" value="CAG9126797.1"/>
    <property type="molecule type" value="Genomic_DNA"/>
</dbReference>
<dbReference type="AlphaFoldDB" id="A0A8S4FG23"/>
<dbReference type="Pfam" id="PF00201">
    <property type="entry name" value="UDPGT"/>
    <property type="match status" value="2"/>
</dbReference>
<dbReference type="PROSITE" id="PS00375">
    <property type="entry name" value="UDPGT"/>
    <property type="match status" value="2"/>
</dbReference>
<dbReference type="CDD" id="cd03784">
    <property type="entry name" value="GT1_Gtf-like"/>
    <property type="match status" value="2"/>
</dbReference>
<evidence type="ECO:0000256" key="3">
    <source>
        <dbReference type="ARBA" id="ARBA00022679"/>
    </source>
</evidence>